<dbReference type="InterPro" id="IPR019363">
    <property type="entry name" value="LDAH"/>
</dbReference>
<dbReference type="Proteomes" id="UP000195557">
    <property type="component" value="Unassembled WGS sequence"/>
</dbReference>
<name>A0A1Y5I6R8_OSTTA</name>
<sequence length="363" mass="39811">MTTTRATASRVARASLASPRRARATDARVGASSSSNASSSSVVERAVKTSEVKRSNVTIASCEYEVVRVERELGRGPRVFVVPGNPGVARFYETFASSLSERLDARAVDVVGYLGHTERDRPGRREWFTLDEQKAHVRDYVDATLRASSDDRRECVVVGHSIGAHLALFTAKELGFDRIDGVVGLMPFLHVNRRSALQRALGVVTRLNFLAHAIGGALDGLKKAVPFVRAALLRRTVTKNMDAVAAEITGAWLRWQSLINMVFMGRTEFVALVRPIDECELIASANAPGRFAALYAHDDHWAPLHQRDALEALGVDVSTVEDDVRHDFVVVDASARLVAQRAVDIMYRLAHDRARHSGITCSS</sequence>
<dbReference type="SUPFAM" id="SSF53474">
    <property type="entry name" value="alpha/beta-Hydrolases"/>
    <property type="match status" value="1"/>
</dbReference>
<dbReference type="PANTHER" id="PTHR13390:SF0">
    <property type="entry name" value="LIPID DROPLET-ASSOCIATED HYDROLASE"/>
    <property type="match status" value="1"/>
</dbReference>
<organism evidence="6">
    <name type="scientific">Ostreococcus tauri</name>
    <name type="common">Marine green alga</name>
    <dbReference type="NCBI Taxonomy" id="70448"/>
    <lineage>
        <taxon>Eukaryota</taxon>
        <taxon>Viridiplantae</taxon>
        <taxon>Chlorophyta</taxon>
        <taxon>Mamiellophyceae</taxon>
        <taxon>Mamiellales</taxon>
        <taxon>Bathycoccaceae</taxon>
        <taxon>Ostreococcus</taxon>
    </lineage>
</organism>
<evidence type="ECO:0000256" key="1">
    <source>
        <dbReference type="ARBA" id="ARBA00004502"/>
    </source>
</evidence>
<evidence type="ECO:0000256" key="5">
    <source>
        <dbReference type="SAM" id="MobiDB-lite"/>
    </source>
</evidence>
<reference evidence="6" key="1">
    <citation type="submission" date="2017-04" db="EMBL/GenBank/DDBJ databases">
        <title>Population genomics of picophytoplankton unveils novel chromosome hypervariability.</title>
        <authorList>
            <consortium name="DOE Joint Genome Institute"/>
            <person name="Blanc-Mathieu R."/>
            <person name="Krasovec M."/>
            <person name="Hebrard M."/>
            <person name="Yau S."/>
            <person name="Desgranges E."/>
            <person name="Martin J."/>
            <person name="Schackwitz W."/>
            <person name="Kuo A."/>
            <person name="Salin G."/>
            <person name="Donnadieu C."/>
            <person name="Desdevises Y."/>
            <person name="Sanchez-Ferandin S."/>
            <person name="Moreau H."/>
            <person name="Rivals E."/>
            <person name="Grigoriev I.V."/>
            <person name="Grimsley N."/>
            <person name="Eyre-Walker A."/>
            <person name="Piganeau G."/>
        </authorList>
    </citation>
    <scope>NUCLEOTIDE SEQUENCE [LARGE SCALE GENOMIC DNA]</scope>
    <source>
        <strain evidence="6">RCC 1115</strain>
    </source>
</reference>
<dbReference type="Gene3D" id="3.40.50.1820">
    <property type="entry name" value="alpha/beta hydrolase"/>
    <property type="match status" value="1"/>
</dbReference>
<comment type="similarity">
    <text evidence="2">Belongs to the AB hydrolase superfamily. LDAH family.</text>
</comment>
<feature type="compositionally biased region" description="Low complexity" evidence="5">
    <location>
        <begin position="31"/>
        <end position="41"/>
    </location>
</feature>
<evidence type="ECO:0000256" key="2">
    <source>
        <dbReference type="ARBA" id="ARBA00008300"/>
    </source>
</evidence>
<dbReference type="GO" id="GO:0019915">
    <property type="term" value="P:lipid storage"/>
    <property type="evidence" value="ECO:0007669"/>
    <property type="project" value="InterPro"/>
</dbReference>
<dbReference type="InterPro" id="IPR029058">
    <property type="entry name" value="AB_hydrolase_fold"/>
</dbReference>
<keyword evidence="4" id="KW-0378">Hydrolase</keyword>
<feature type="region of interest" description="Disordered" evidence="5">
    <location>
        <begin position="1"/>
        <end position="44"/>
    </location>
</feature>
<dbReference type="EMBL" id="KZ155790">
    <property type="protein sequence ID" value="OUS45270.1"/>
    <property type="molecule type" value="Genomic_DNA"/>
</dbReference>
<proteinExistence type="inferred from homology"/>
<feature type="compositionally biased region" description="Low complexity" evidence="5">
    <location>
        <begin position="1"/>
        <end position="19"/>
    </location>
</feature>
<dbReference type="GO" id="GO:0005811">
    <property type="term" value="C:lipid droplet"/>
    <property type="evidence" value="ECO:0007669"/>
    <property type="project" value="UniProtKB-SubCell"/>
</dbReference>
<dbReference type="PANTHER" id="PTHR13390">
    <property type="entry name" value="LIPASE"/>
    <property type="match status" value="1"/>
</dbReference>
<evidence type="ECO:0000256" key="4">
    <source>
        <dbReference type="ARBA" id="ARBA00022801"/>
    </source>
</evidence>
<dbReference type="GO" id="GO:0016298">
    <property type="term" value="F:lipase activity"/>
    <property type="evidence" value="ECO:0007669"/>
    <property type="project" value="InterPro"/>
</dbReference>
<evidence type="ECO:0008006" key="7">
    <source>
        <dbReference type="Google" id="ProtNLM"/>
    </source>
</evidence>
<accession>A0A1Y5I6R8</accession>
<comment type="subcellular location">
    <subcellularLocation>
        <location evidence="1">Lipid droplet</location>
    </subcellularLocation>
</comment>
<dbReference type="AlphaFoldDB" id="A0A1Y5I6R8"/>
<keyword evidence="3" id="KW-0551">Lipid droplet</keyword>
<evidence type="ECO:0000256" key="3">
    <source>
        <dbReference type="ARBA" id="ARBA00022677"/>
    </source>
</evidence>
<dbReference type="Pfam" id="PF10230">
    <property type="entry name" value="LIDHydrolase"/>
    <property type="match status" value="1"/>
</dbReference>
<protein>
    <recommendedName>
        <fullName evidence="7">Alpha/Beta hydrolase protein</fullName>
    </recommendedName>
</protein>
<gene>
    <name evidence="6" type="ORF">BE221DRAFT_76977</name>
</gene>
<dbReference type="eggNOG" id="ENOG502QUDI">
    <property type="taxonomic scope" value="Eukaryota"/>
</dbReference>
<evidence type="ECO:0000313" key="6">
    <source>
        <dbReference type="EMBL" id="OUS45270.1"/>
    </source>
</evidence>